<evidence type="ECO:0000256" key="2">
    <source>
        <dbReference type="SAM" id="SignalP"/>
    </source>
</evidence>
<dbReference type="Proteomes" id="UP000695562">
    <property type="component" value="Unassembled WGS sequence"/>
</dbReference>
<comment type="caution">
    <text evidence="4">The sequence shown here is derived from an EMBL/GenBank/DDBJ whole genome shotgun (WGS) entry which is preliminary data.</text>
</comment>
<keyword evidence="1" id="KW-1133">Transmembrane helix</keyword>
<dbReference type="SUPFAM" id="SSF81296">
    <property type="entry name" value="E set domains"/>
    <property type="match status" value="1"/>
</dbReference>
<dbReference type="InterPro" id="IPR054484">
    <property type="entry name" value="ComC_SSD"/>
</dbReference>
<keyword evidence="1" id="KW-0812">Transmembrane</keyword>
<keyword evidence="1" id="KW-0472">Membrane</keyword>
<keyword evidence="2" id="KW-0732">Signal</keyword>
<evidence type="ECO:0000313" key="5">
    <source>
        <dbReference type="Proteomes" id="UP000695562"/>
    </source>
</evidence>
<evidence type="ECO:0000313" key="4">
    <source>
        <dbReference type="EMBL" id="KAF2072501.1"/>
    </source>
</evidence>
<name>A0A8J4PSN5_9MYCE</name>
<dbReference type="AlphaFoldDB" id="A0A8J4PSN5"/>
<evidence type="ECO:0000256" key="1">
    <source>
        <dbReference type="SAM" id="Phobius"/>
    </source>
</evidence>
<accession>A0A8J4PSN5</accession>
<protein>
    <recommendedName>
        <fullName evidence="3">ComC supersandwich domain-containing protein</fullName>
    </recommendedName>
</protein>
<gene>
    <name evidence="4" type="ORF">CYY_006188</name>
</gene>
<dbReference type="PANTHER" id="PTHR31378">
    <property type="entry name" value="EGF-LIKE DOMAIN-CONTAINING PROTEIN-RELATED-RELATED"/>
    <property type="match status" value="1"/>
</dbReference>
<dbReference type="InterPro" id="IPR014756">
    <property type="entry name" value="Ig_E-set"/>
</dbReference>
<dbReference type="Gene3D" id="2.10.25.10">
    <property type="entry name" value="Laminin"/>
    <property type="match status" value="1"/>
</dbReference>
<dbReference type="InterPro" id="IPR013783">
    <property type="entry name" value="Ig-like_fold"/>
</dbReference>
<dbReference type="Pfam" id="PF22933">
    <property type="entry name" value="ComC_SSD"/>
    <property type="match status" value="1"/>
</dbReference>
<dbReference type="PANTHER" id="PTHR31378:SF5">
    <property type="entry name" value="EGF-LIKE DOMAIN-CONTAINING PROTEIN"/>
    <property type="match status" value="1"/>
</dbReference>
<feature type="domain" description="ComC supersandwich" evidence="3">
    <location>
        <begin position="583"/>
        <end position="795"/>
    </location>
</feature>
<dbReference type="EMBL" id="AJWJ01000274">
    <property type="protein sequence ID" value="KAF2072501.1"/>
    <property type="molecule type" value="Genomic_DNA"/>
</dbReference>
<feature type="transmembrane region" description="Helical" evidence="1">
    <location>
        <begin position="813"/>
        <end position="835"/>
    </location>
</feature>
<feature type="chain" id="PRO_5035165412" description="ComC supersandwich domain-containing protein" evidence="2">
    <location>
        <begin position="25"/>
        <end position="853"/>
    </location>
</feature>
<dbReference type="OrthoDB" id="5951731at2759"/>
<evidence type="ECO:0000259" key="3">
    <source>
        <dbReference type="Pfam" id="PF22933"/>
    </source>
</evidence>
<keyword evidence="5" id="KW-1185">Reference proteome</keyword>
<proteinExistence type="predicted"/>
<dbReference type="CDD" id="cd00603">
    <property type="entry name" value="IPT_PCSR"/>
    <property type="match status" value="1"/>
</dbReference>
<sequence length="853" mass="93946">MGLKYNAILFYLLFIISNVYFITGQDITSCSPSIIMRKYTPQTVTLYGAFSLGTRTIVVNDVDVMVTITSTSSFEVTIPALTNLNDGYVTFSMNAQYKFMVPLVTFNAFVQDNSIGYLLGSGFSSSSFVGHIQVATPDKMLSSQTSVVNETALSFMMMGGFSDPLNIYDVYSNVFIGTIDNVKYKPLITRIDVFQNELKVIGAFYNRYPVNSIPEIKVDNYICSFINETGISLTQSTIFCTPPREFFGPKKGYQVLISNANGTSEFSSNFPMTVDSFEIKDSTTTISGSNFTNSMLLNGIGSPSTLYTFINSSQIFFIFPQDISCGLFYSSDSYTKIRLSKNLLICQKPLILSIGPAPSPTVSSILTITGKFIIESSVDTLENSLIFRAGSGKPCFSNQFDSSTNISTIKCNVDPGSGSFTFKSIYKISNLFGEISYRYNPYIESITPTKFGTPSTVTIVGRDFNGNDLIVRIGGSFCSNIVVSQSFTQITCLFQSNITVNSMDETLDVFVGLESTFNSTAKIFLYTKPTIETCPKGSNGLICSGHGTCNQQLQCECEKDWESSDCSFPSLGVVIDKPIVNENNTTSVIVTPSGNKYDIGIAMINELDSNSNIIQSININNIKWLNITKENTTHIYTTTLDNKSTLQVTLTINDKDERVYYNFAGDIIPILPKSIKYQIAVHNWTFGSTQNTIDIIFKSGITESTNDCSKQEQTSTTSAGDSIRNIQISLNGETLIGTFSDRIILDNRPSYNKVSQLTKDQINKYQLESLSTIYISISASYFKNSVVVDPNFGVLVSSVPDQCSNSKFESWKIAVIVVCSVIGIAAIVGLILFILKNSIKTKIFAMKLKPVTK</sequence>
<organism evidence="4 5">
    <name type="scientific">Polysphondylium violaceum</name>
    <dbReference type="NCBI Taxonomy" id="133409"/>
    <lineage>
        <taxon>Eukaryota</taxon>
        <taxon>Amoebozoa</taxon>
        <taxon>Evosea</taxon>
        <taxon>Eumycetozoa</taxon>
        <taxon>Dictyostelia</taxon>
        <taxon>Dictyosteliales</taxon>
        <taxon>Dictyosteliaceae</taxon>
        <taxon>Polysphondylium</taxon>
    </lineage>
</organism>
<feature type="signal peptide" evidence="2">
    <location>
        <begin position="1"/>
        <end position="24"/>
    </location>
</feature>
<reference evidence="4" key="1">
    <citation type="submission" date="2020-01" db="EMBL/GenBank/DDBJ databases">
        <title>Development of genomics and gene disruption for Polysphondylium violaceum indicates a role for the polyketide synthase stlB in stalk morphogenesis.</title>
        <authorList>
            <person name="Narita B."/>
            <person name="Kawabe Y."/>
            <person name="Kin K."/>
            <person name="Saito T."/>
            <person name="Gibbs R."/>
            <person name="Kuspa A."/>
            <person name="Muzny D."/>
            <person name="Queller D."/>
            <person name="Richards S."/>
            <person name="Strassman J."/>
            <person name="Sucgang R."/>
            <person name="Worley K."/>
            <person name="Schaap P."/>
        </authorList>
    </citation>
    <scope>NUCLEOTIDE SEQUENCE</scope>
    <source>
        <strain evidence="4">QSvi11</strain>
    </source>
</reference>
<dbReference type="Gene3D" id="2.60.40.10">
    <property type="entry name" value="Immunoglobulins"/>
    <property type="match status" value="1"/>
</dbReference>